<reference evidence="2 3" key="1">
    <citation type="submission" date="2024-05" db="EMBL/GenBank/DDBJ databases">
        <authorList>
            <person name="Wallberg A."/>
        </authorList>
    </citation>
    <scope>NUCLEOTIDE SEQUENCE [LARGE SCALE GENOMIC DNA]</scope>
</reference>
<dbReference type="PANTHER" id="PTHR10632">
    <property type="entry name" value="SULFIDE:QUINONE OXIDOREDUCTASE"/>
    <property type="match status" value="1"/>
</dbReference>
<name>A0AAV2S865_MEGNR</name>
<dbReference type="InterPro" id="IPR036188">
    <property type="entry name" value="FAD/NAD-bd_sf"/>
</dbReference>
<feature type="non-terminal residue" evidence="2">
    <location>
        <position position="325"/>
    </location>
</feature>
<comment type="caution">
    <text evidence="2">The sequence shown here is derived from an EMBL/GenBank/DDBJ whole genome shotgun (WGS) entry which is preliminary data.</text>
</comment>
<organism evidence="2 3">
    <name type="scientific">Meganyctiphanes norvegica</name>
    <name type="common">Northern krill</name>
    <name type="synonym">Thysanopoda norvegica</name>
    <dbReference type="NCBI Taxonomy" id="48144"/>
    <lineage>
        <taxon>Eukaryota</taxon>
        <taxon>Metazoa</taxon>
        <taxon>Ecdysozoa</taxon>
        <taxon>Arthropoda</taxon>
        <taxon>Crustacea</taxon>
        <taxon>Multicrustacea</taxon>
        <taxon>Malacostraca</taxon>
        <taxon>Eumalacostraca</taxon>
        <taxon>Eucarida</taxon>
        <taxon>Euphausiacea</taxon>
        <taxon>Euphausiidae</taxon>
        <taxon>Meganyctiphanes</taxon>
    </lineage>
</organism>
<dbReference type="PANTHER" id="PTHR10632:SF2">
    <property type="entry name" value="SULFIDE:QUINONE OXIDOREDUCTASE, MITOCHONDRIAL"/>
    <property type="match status" value="1"/>
</dbReference>
<dbReference type="GO" id="GO:0070221">
    <property type="term" value="P:sulfide oxidation, using sulfide:quinone oxidoreductase"/>
    <property type="evidence" value="ECO:0007669"/>
    <property type="project" value="TreeGrafter"/>
</dbReference>
<dbReference type="InterPro" id="IPR023753">
    <property type="entry name" value="FAD/NAD-binding_dom"/>
</dbReference>
<evidence type="ECO:0000313" key="2">
    <source>
        <dbReference type="EMBL" id="CAL4164288.1"/>
    </source>
</evidence>
<dbReference type="Pfam" id="PF07992">
    <property type="entry name" value="Pyr_redox_2"/>
    <property type="match status" value="1"/>
</dbReference>
<dbReference type="SUPFAM" id="SSF51905">
    <property type="entry name" value="FAD/NAD(P)-binding domain"/>
    <property type="match status" value="1"/>
</dbReference>
<dbReference type="Gene3D" id="3.50.50.100">
    <property type="match status" value="1"/>
</dbReference>
<evidence type="ECO:0000313" key="3">
    <source>
        <dbReference type="Proteomes" id="UP001497623"/>
    </source>
</evidence>
<dbReference type="GO" id="GO:0071949">
    <property type="term" value="F:FAD binding"/>
    <property type="evidence" value="ECO:0007669"/>
    <property type="project" value="TreeGrafter"/>
</dbReference>
<dbReference type="AlphaFoldDB" id="A0AAV2S865"/>
<proteinExistence type="predicted"/>
<dbReference type="Proteomes" id="UP001497623">
    <property type="component" value="Unassembled WGS sequence"/>
</dbReference>
<gene>
    <name evidence="2" type="ORF">MNOR_LOCUS33116</name>
</gene>
<dbReference type="InterPro" id="IPR015904">
    <property type="entry name" value="Sulphide_quinone_reductase"/>
</dbReference>
<feature type="domain" description="FAD/NAD(P)-binding" evidence="1">
    <location>
        <begin position="36"/>
        <end position="149"/>
    </location>
</feature>
<dbReference type="EMBL" id="CAXKWB010046801">
    <property type="protein sequence ID" value="CAL4164288.1"/>
    <property type="molecule type" value="Genomic_DNA"/>
</dbReference>
<protein>
    <recommendedName>
        <fullName evidence="1">FAD/NAD(P)-binding domain-containing protein</fullName>
    </recommendedName>
</protein>
<sequence>MYVTPDQFSRFAVLATRLEAFICVIVYVCEIYNTGYKVVVVGGGAGGCSTAAKLSSKLGKGNVAVIEPNSMHYYQPMWTLVGGGMKTLEASGRPMADVLPKKADWIKQKVTDFDPQNNKVTTEDGQDIHYEYLVVALGIQLNYNVVSGKTFSKLSLTYFYALLLAFLKQNSYEVQNKFKKANSVLSFSTSTMTSLEKAIRISGLLDTDTYLSTFIFNHGLGVALSIVRRPKQLWHYFKDRDLKIIVADNNIDVNENASEAMKVRRTLMVTESARMAKNELPQARKNVFPTTYLPGMARATLNGEGGGFGPLHKLFDHLTNFLTNF</sequence>
<dbReference type="GO" id="GO:0070224">
    <property type="term" value="F:sulfide:quinone oxidoreductase activity"/>
    <property type="evidence" value="ECO:0007669"/>
    <property type="project" value="TreeGrafter"/>
</dbReference>
<keyword evidence="3" id="KW-1185">Reference proteome</keyword>
<accession>A0AAV2S865</accession>
<dbReference type="GO" id="GO:0005739">
    <property type="term" value="C:mitochondrion"/>
    <property type="evidence" value="ECO:0007669"/>
    <property type="project" value="TreeGrafter"/>
</dbReference>
<evidence type="ECO:0000259" key="1">
    <source>
        <dbReference type="Pfam" id="PF07992"/>
    </source>
</evidence>